<dbReference type="InterPro" id="IPR001584">
    <property type="entry name" value="Integrase_cat-core"/>
</dbReference>
<dbReference type="PANTHER" id="PTHR37984:SF5">
    <property type="entry name" value="PROTEIN NYNRIN-LIKE"/>
    <property type="match status" value="1"/>
</dbReference>
<evidence type="ECO:0000313" key="4">
    <source>
        <dbReference type="EMBL" id="GJU09740.1"/>
    </source>
</evidence>
<sequence length="392" mass="44282">MTHLLEKETPFYFSKECIEAFNTLKKNLTEAPILIAPDWNEPFELMCDASDFALGAVLGQRHEKHFRPIHYASKTMNEAESRYTTTEKEMLASWCTLSEKFCFTVMNKCMVIRDPIPPQQADHLSRLESPHENKLDPKEINEKFPLEILSSIASLGWLVTPWFGMDIAKYMREISDQRDDNPAKKKFSSKTFGAPRAIISDRRTHFCNDQFAKVMLKYGVTHRLSTAYYPQTSGDKFEENPTIYASFIKQFWTITTSSTNVNGEVELTASIHGQSKTITEASLRRHLKLEDNGGITYLPNTEIFEQLALIGYATDSDKLTFQKVTRGYSGDDIPLFSSMITAHDTSPSRITSSPSLSPQHTPVSAPSTSQPPITKTSPTTEEPALIPYESPL</sequence>
<keyword evidence="4" id="KW-0548">Nucleotidyltransferase</keyword>
<evidence type="ECO:0000313" key="5">
    <source>
        <dbReference type="Proteomes" id="UP001151760"/>
    </source>
</evidence>
<comment type="caution">
    <text evidence="4">The sequence shown here is derived from an EMBL/GenBank/DDBJ whole genome shotgun (WGS) entry which is preliminary data.</text>
</comment>
<dbReference type="InterPro" id="IPR041577">
    <property type="entry name" value="RT_RNaseH_2"/>
</dbReference>
<feature type="region of interest" description="Disordered" evidence="2">
    <location>
        <begin position="344"/>
        <end position="392"/>
    </location>
</feature>
<protein>
    <submittedName>
        <fullName evidence="4">Reverse transcriptase domain-containing protein</fullName>
    </submittedName>
</protein>
<keyword evidence="1" id="KW-0511">Multifunctional enzyme</keyword>
<accession>A0ABQ5JCS0</accession>
<dbReference type="Proteomes" id="UP001151760">
    <property type="component" value="Unassembled WGS sequence"/>
</dbReference>
<evidence type="ECO:0000256" key="2">
    <source>
        <dbReference type="SAM" id="MobiDB-lite"/>
    </source>
</evidence>
<dbReference type="PROSITE" id="PS50994">
    <property type="entry name" value="INTEGRASE"/>
    <property type="match status" value="1"/>
</dbReference>
<dbReference type="SUPFAM" id="SSF56672">
    <property type="entry name" value="DNA/RNA polymerases"/>
    <property type="match status" value="1"/>
</dbReference>
<dbReference type="InterPro" id="IPR050951">
    <property type="entry name" value="Retrovirus_Pol_polyprotein"/>
</dbReference>
<feature type="domain" description="Integrase catalytic" evidence="3">
    <location>
        <begin position="126"/>
        <end position="234"/>
    </location>
</feature>
<feature type="compositionally biased region" description="Polar residues" evidence="2">
    <location>
        <begin position="359"/>
        <end position="380"/>
    </location>
</feature>
<organism evidence="4 5">
    <name type="scientific">Tanacetum coccineum</name>
    <dbReference type="NCBI Taxonomy" id="301880"/>
    <lineage>
        <taxon>Eukaryota</taxon>
        <taxon>Viridiplantae</taxon>
        <taxon>Streptophyta</taxon>
        <taxon>Embryophyta</taxon>
        <taxon>Tracheophyta</taxon>
        <taxon>Spermatophyta</taxon>
        <taxon>Magnoliopsida</taxon>
        <taxon>eudicotyledons</taxon>
        <taxon>Gunneridae</taxon>
        <taxon>Pentapetalae</taxon>
        <taxon>asterids</taxon>
        <taxon>campanulids</taxon>
        <taxon>Asterales</taxon>
        <taxon>Asteraceae</taxon>
        <taxon>Asteroideae</taxon>
        <taxon>Anthemideae</taxon>
        <taxon>Anthemidinae</taxon>
        <taxon>Tanacetum</taxon>
    </lineage>
</organism>
<feature type="compositionally biased region" description="Low complexity" evidence="2">
    <location>
        <begin position="347"/>
        <end position="358"/>
    </location>
</feature>
<name>A0ABQ5JCS0_9ASTR</name>
<evidence type="ECO:0000259" key="3">
    <source>
        <dbReference type="PROSITE" id="PS50994"/>
    </source>
</evidence>
<dbReference type="PANTHER" id="PTHR37984">
    <property type="entry name" value="PROTEIN CBG26694"/>
    <property type="match status" value="1"/>
</dbReference>
<dbReference type="EMBL" id="BQNB010021755">
    <property type="protein sequence ID" value="GJU09740.1"/>
    <property type="molecule type" value="Genomic_DNA"/>
</dbReference>
<dbReference type="Pfam" id="PF17919">
    <property type="entry name" value="RT_RNaseH_2"/>
    <property type="match status" value="1"/>
</dbReference>
<dbReference type="SUPFAM" id="SSF53098">
    <property type="entry name" value="Ribonuclease H-like"/>
    <property type="match status" value="1"/>
</dbReference>
<gene>
    <name evidence="4" type="ORF">Tco_1132136</name>
</gene>
<dbReference type="InterPro" id="IPR043502">
    <property type="entry name" value="DNA/RNA_pol_sf"/>
</dbReference>
<keyword evidence="4" id="KW-0695">RNA-directed DNA polymerase</keyword>
<proteinExistence type="predicted"/>
<dbReference type="Gene3D" id="3.10.20.370">
    <property type="match status" value="1"/>
</dbReference>
<keyword evidence="4" id="KW-0808">Transferase</keyword>
<dbReference type="InterPro" id="IPR036397">
    <property type="entry name" value="RNaseH_sf"/>
</dbReference>
<dbReference type="InterPro" id="IPR012337">
    <property type="entry name" value="RNaseH-like_sf"/>
</dbReference>
<dbReference type="GO" id="GO:0003964">
    <property type="term" value="F:RNA-directed DNA polymerase activity"/>
    <property type="evidence" value="ECO:0007669"/>
    <property type="project" value="UniProtKB-KW"/>
</dbReference>
<reference evidence="4" key="2">
    <citation type="submission" date="2022-01" db="EMBL/GenBank/DDBJ databases">
        <authorList>
            <person name="Yamashiro T."/>
            <person name="Shiraishi A."/>
            <person name="Satake H."/>
            <person name="Nakayama K."/>
        </authorList>
    </citation>
    <scope>NUCLEOTIDE SEQUENCE</scope>
</reference>
<keyword evidence="5" id="KW-1185">Reference proteome</keyword>
<evidence type="ECO:0000256" key="1">
    <source>
        <dbReference type="ARBA" id="ARBA00023268"/>
    </source>
</evidence>
<dbReference type="Gene3D" id="3.30.420.10">
    <property type="entry name" value="Ribonuclease H-like superfamily/Ribonuclease H"/>
    <property type="match status" value="1"/>
</dbReference>
<reference evidence="4" key="1">
    <citation type="journal article" date="2022" name="Int. J. Mol. Sci.">
        <title>Draft Genome of Tanacetum Coccineum: Genomic Comparison of Closely Related Tanacetum-Family Plants.</title>
        <authorList>
            <person name="Yamashiro T."/>
            <person name="Shiraishi A."/>
            <person name="Nakayama K."/>
            <person name="Satake H."/>
        </authorList>
    </citation>
    <scope>NUCLEOTIDE SEQUENCE</scope>
</reference>